<gene>
    <name evidence="3" type="ORF">EYF80_029343</name>
</gene>
<accession>A0A4Z2H6I7</accession>
<dbReference type="EMBL" id="SRLO01000333">
    <property type="protein sequence ID" value="TNN60492.1"/>
    <property type="molecule type" value="Genomic_DNA"/>
</dbReference>
<comment type="caution">
    <text evidence="3">The sequence shown here is derived from an EMBL/GenBank/DDBJ whole genome shotgun (WGS) entry which is preliminary data.</text>
</comment>
<evidence type="ECO:0000256" key="2">
    <source>
        <dbReference type="SAM" id="Phobius"/>
    </source>
</evidence>
<evidence type="ECO:0000313" key="4">
    <source>
        <dbReference type="Proteomes" id="UP000314294"/>
    </source>
</evidence>
<feature type="transmembrane region" description="Helical" evidence="2">
    <location>
        <begin position="78"/>
        <end position="97"/>
    </location>
</feature>
<evidence type="ECO:0000313" key="3">
    <source>
        <dbReference type="EMBL" id="TNN60492.1"/>
    </source>
</evidence>
<name>A0A4Z2H6I7_9TELE</name>
<evidence type="ECO:0000256" key="1">
    <source>
        <dbReference type="SAM" id="MobiDB-lite"/>
    </source>
</evidence>
<dbReference type="AlphaFoldDB" id="A0A4Z2H6I7"/>
<keyword evidence="4" id="KW-1185">Reference proteome</keyword>
<protein>
    <submittedName>
        <fullName evidence="3">Uncharacterized protein</fullName>
    </submittedName>
</protein>
<dbReference type="Proteomes" id="UP000314294">
    <property type="component" value="Unassembled WGS sequence"/>
</dbReference>
<organism evidence="3 4">
    <name type="scientific">Liparis tanakae</name>
    <name type="common">Tanaka's snailfish</name>
    <dbReference type="NCBI Taxonomy" id="230148"/>
    <lineage>
        <taxon>Eukaryota</taxon>
        <taxon>Metazoa</taxon>
        <taxon>Chordata</taxon>
        <taxon>Craniata</taxon>
        <taxon>Vertebrata</taxon>
        <taxon>Euteleostomi</taxon>
        <taxon>Actinopterygii</taxon>
        <taxon>Neopterygii</taxon>
        <taxon>Teleostei</taxon>
        <taxon>Neoteleostei</taxon>
        <taxon>Acanthomorphata</taxon>
        <taxon>Eupercaria</taxon>
        <taxon>Perciformes</taxon>
        <taxon>Cottioidei</taxon>
        <taxon>Cottales</taxon>
        <taxon>Liparidae</taxon>
        <taxon>Liparis</taxon>
    </lineage>
</organism>
<reference evidence="3 4" key="1">
    <citation type="submission" date="2019-03" db="EMBL/GenBank/DDBJ databases">
        <title>First draft genome of Liparis tanakae, snailfish: a comprehensive survey of snailfish specific genes.</title>
        <authorList>
            <person name="Kim W."/>
            <person name="Song I."/>
            <person name="Jeong J.-H."/>
            <person name="Kim D."/>
            <person name="Kim S."/>
            <person name="Ryu S."/>
            <person name="Song J.Y."/>
            <person name="Lee S.K."/>
        </authorList>
    </citation>
    <scope>NUCLEOTIDE SEQUENCE [LARGE SCALE GENOMIC DNA]</scope>
    <source>
        <tissue evidence="3">Muscle</tissue>
    </source>
</reference>
<keyword evidence="2" id="KW-0812">Transmembrane</keyword>
<feature type="region of interest" description="Disordered" evidence="1">
    <location>
        <begin position="1"/>
        <end position="24"/>
    </location>
</feature>
<keyword evidence="2" id="KW-1133">Transmembrane helix</keyword>
<feature type="transmembrane region" description="Helical" evidence="2">
    <location>
        <begin position="38"/>
        <end position="58"/>
    </location>
</feature>
<sequence>MKPKPRGSKSPEDFSLGESSPVGVGRGRAAVSQRWVKVFLWSRFLFILFLLLLILLHLQPAGSTRRQPEIQSHRVSSVRVPASLLLLVGSVLAGGRWTRLSCGRLRFGGVHLRRRGEAFPFASSDQVIEICRHTTRRRGLKMEMDTRAR</sequence>
<proteinExistence type="predicted"/>
<keyword evidence="2" id="KW-0472">Membrane</keyword>